<evidence type="ECO:0000313" key="1">
    <source>
        <dbReference type="EMBL" id="MFD1882264.1"/>
    </source>
</evidence>
<dbReference type="PIRSF" id="PIRSF033328">
    <property type="entry name" value="Phest_Mll4975"/>
    <property type="match status" value="1"/>
</dbReference>
<dbReference type="Gene3D" id="3.90.1140.10">
    <property type="entry name" value="Cyclic phosphodiesterase"/>
    <property type="match status" value="1"/>
</dbReference>
<name>A0ABW4R7Q2_9RHOB</name>
<dbReference type="InterPro" id="IPR009389">
    <property type="entry name" value="DUF1045"/>
</dbReference>
<dbReference type="Pfam" id="PF06299">
    <property type="entry name" value="DUF1045"/>
    <property type="match status" value="1"/>
</dbReference>
<reference evidence="2" key="1">
    <citation type="journal article" date="2019" name="Int. J. Syst. Evol. Microbiol.">
        <title>The Global Catalogue of Microorganisms (GCM) 10K type strain sequencing project: providing services to taxonomists for standard genome sequencing and annotation.</title>
        <authorList>
            <consortium name="The Broad Institute Genomics Platform"/>
            <consortium name="The Broad Institute Genome Sequencing Center for Infectious Disease"/>
            <person name="Wu L."/>
            <person name="Ma J."/>
        </authorList>
    </citation>
    <scope>NUCLEOTIDE SEQUENCE [LARGE SCALE GENOMIC DNA]</scope>
    <source>
        <strain evidence="2">CCUG 56029</strain>
    </source>
</reference>
<protein>
    <submittedName>
        <fullName evidence="1">DUF1045 domain-containing protein</fullName>
    </submittedName>
</protein>
<accession>A0ABW4R7Q2</accession>
<organism evidence="1 2">
    <name type="scientific">Paracoccus pacificus</name>
    <dbReference type="NCBI Taxonomy" id="1463598"/>
    <lineage>
        <taxon>Bacteria</taxon>
        <taxon>Pseudomonadati</taxon>
        <taxon>Pseudomonadota</taxon>
        <taxon>Alphaproteobacteria</taxon>
        <taxon>Rhodobacterales</taxon>
        <taxon>Paracoccaceae</taxon>
        <taxon>Paracoccus</taxon>
    </lineage>
</organism>
<dbReference type="NCBIfam" id="TIGR03223">
    <property type="entry name" value="Phn_opern_protn"/>
    <property type="match status" value="1"/>
</dbReference>
<proteinExistence type="predicted"/>
<sequence>MTYRRLAVYYTPPPGALANFGAAWLGWDAQNGRSAAHPDIAALPAPIADLTATPRKYGFHATLKAPFRPAEGITAADVIAAMAKVCAGLSPVALHGGLHLAQIEGFLALIPARESAALQALAADLVRDLDHLRAPLTKAEIARRDPERLSARQRAYLDEWGYPYVMEAFQFHMTLTGPVSAATGERVARALAPILRPMLPDPHPISAVSLMGEDTAGRFHLIERFNLEGGNAHPA</sequence>
<comment type="caution">
    <text evidence="1">The sequence shown here is derived from an EMBL/GenBank/DDBJ whole genome shotgun (WGS) entry which is preliminary data.</text>
</comment>
<gene>
    <name evidence="1" type="ORF">ACFSCT_11125</name>
</gene>
<evidence type="ECO:0000313" key="2">
    <source>
        <dbReference type="Proteomes" id="UP001597213"/>
    </source>
</evidence>
<dbReference type="Proteomes" id="UP001597213">
    <property type="component" value="Unassembled WGS sequence"/>
</dbReference>
<keyword evidence="2" id="KW-1185">Reference proteome</keyword>
<dbReference type="RefSeq" id="WP_379142747.1">
    <property type="nucleotide sequence ID" value="NZ_JBHUEN010000031.1"/>
</dbReference>
<dbReference type="EMBL" id="JBHUEN010000031">
    <property type="protein sequence ID" value="MFD1882264.1"/>
    <property type="molecule type" value="Genomic_DNA"/>
</dbReference>